<dbReference type="AlphaFoldDB" id="A0AAD2HKF5"/>
<protein>
    <submittedName>
        <fullName evidence="1">Uncharacterized protein</fullName>
    </submittedName>
</protein>
<proteinExistence type="predicted"/>
<dbReference type="EMBL" id="CAVNYO010000419">
    <property type="protein sequence ID" value="CAK5277588.1"/>
    <property type="molecule type" value="Genomic_DNA"/>
</dbReference>
<comment type="caution">
    <text evidence="1">The sequence shown here is derived from an EMBL/GenBank/DDBJ whole genome shotgun (WGS) entry which is preliminary data.</text>
</comment>
<evidence type="ECO:0000313" key="1">
    <source>
        <dbReference type="EMBL" id="CAK5277588.1"/>
    </source>
</evidence>
<evidence type="ECO:0000313" key="2">
    <source>
        <dbReference type="Proteomes" id="UP001295794"/>
    </source>
</evidence>
<feature type="non-terminal residue" evidence="1">
    <location>
        <position position="1"/>
    </location>
</feature>
<reference evidence="1" key="1">
    <citation type="submission" date="2023-11" db="EMBL/GenBank/DDBJ databases">
        <authorList>
            <person name="De Vega J J."/>
            <person name="De Vega J J."/>
        </authorList>
    </citation>
    <scope>NUCLEOTIDE SEQUENCE</scope>
</reference>
<feature type="non-terminal residue" evidence="1">
    <location>
        <position position="94"/>
    </location>
</feature>
<gene>
    <name evidence="1" type="ORF">MYCIT1_LOCUS26598</name>
</gene>
<keyword evidence="2" id="KW-1185">Reference proteome</keyword>
<sequence length="94" mass="10697">ISLWCCTITICGLYHSQSVIHRSSRRVGATWFTHRSDVSPEEQQDARHQAMDVALMFGLSFQRIYGWLPPAVPELEGLSIRLTCLRGTDSRYEG</sequence>
<name>A0AAD2HKF5_9AGAR</name>
<organism evidence="1 2">
    <name type="scientific">Mycena citricolor</name>
    <dbReference type="NCBI Taxonomy" id="2018698"/>
    <lineage>
        <taxon>Eukaryota</taxon>
        <taxon>Fungi</taxon>
        <taxon>Dikarya</taxon>
        <taxon>Basidiomycota</taxon>
        <taxon>Agaricomycotina</taxon>
        <taxon>Agaricomycetes</taxon>
        <taxon>Agaricomycetidae</taxon>
        <taxon>Agaricales</taxon>
        <taxon>Marasmiineae</taxon>
        <taxon>Mycenaceae</taxon>
        <taxon>Mycena</taxon>
    </lineage>
</organism>
<accession>A0AAD2HKF5</accession>
<dbReference type="Proteomes" id="UP001295794">
    <property type="component" value="Unassembled WGS sequence"/>
</dbReference>